<proteinExistence type="predicted"/>
<organism evidence="1">
    <name type="scientific">Treponema denticola H-22</name>
    <dbReference type="NCBI Taxonomy" id="999432"/>
    <lineage>
        <taxon>Bacteria</taxon>
        <taxon>Pseudomonadati</taxon>
        <taxon>Spirochaetota</taxon>
        <taxon>Spirochaetia</taxon>
        <taxon>Spirochaetales</taxon>
        <taxon>Treponemataceae</taxon>
        <taxon>Treponema</taxon>
    </lineage>
</organism>
<evidence type="ECO:0000313" key="1">
    <source>
        <dbReference type="EMBL" id="EMB36131.1"/>
    </source>
</evidence>
<dbReference type="AlphaFoldDB" id="A0A0E2E7U1"/>
<gene>
    <name evidence="1" type="ORF">HMPREF9726_00323</name>
</gene>
<dbReference type="GeneID" id="2740904"/>
<dbReference type="HOGENOM" id="CLU_206695_0_0_12"/>
<comment type="caution">
    <text evidence="1">The sequence shown here is derived from an EMBL/GenBank/DDBJ whole genome shotgun (WGS) entry which is preliminary data.</text>
</comment>
<dbReference type="EMBL" id="AGDV01000001">
    <property type="protein sequence ID" value="EMB36131.1"/>
    <property type="molecule type" value="Genomic_DNA"/>
</dbReference>
<sequence>MSETESVSYLFSDNELKQLALYLRKNADSLPRVLEPLSDFAESYVYGRMTIGEAEAFFEQASL</sequence>
<reference evidence="1" key="1">
    <citation type="submission" date="2012-01" db="EMBL/GenBank/DDBJ databases">
        <title>The Genome Sequence of Treponema denticola H-22.</title>
        <authorList>
            <consortium name="The Broad Institute Genome Sequencing Platform"/>
            <person name="Earl A."/>
            <person name="Ward D."/>
            <person name="Feldgarden M."/>
            <person name="Gevers D."/>
            <person name="Blanton J.M."/>
            <person name="Fenno C.J."/>
            <person name="Baranova O.V."/>
            <person name="Mathney J."/>
            <person name="Dewhirst F.E."/>
            <person name="Izard J."/>
            <person name="Young S.K."/>
            <person name="Zeng Q."/>
            <person name="Gargeya S."/>
            <person name="Fitzgerald M."/>
            <person name="Haas B."/>
            <person name="Abouelleil A."/>
            <person name="Alvarado L."/>
            <person name="Arachchi H.M."/>
            <person name="Berlin A."/>
            <person name="Chapman S.B."/>
            <person name="Gearin G."/>
            <person name="Goldberg J."/>
            <person name="Griggs A."/>
            <person name="Gujja S."/>
            <person name="Hansen M."/>
            <person name="Heiman D."/>
            <person name="Howarth C."/>
            <person name="Larimer J."/>
            <person name="Lui A."/>
            <person name="MacDonald P.J.P."/>
            <person name="McCowen C."/>
            <person name="Montmayeur A."/>
            <person name="Murphy C."/>
            <person name="Neiman D."/>
            <person name="Pearson M."/>
            <person name="Priest M."/>
            <person name="Roberts A."/>
            <person name="Saif S."/>
            <person name="Shea T."/>
            <person name="Sisk P."/>
            <person name="Stolte C."/>
            <person name="Sykes S."/>
            <person name="Wortman J."/>
            <person name="Nusbaum C."/>
            <person name="Birren B."/>
        </authorList>
    </citation>
    <scope>NUCLEOTIDE SEQUENCE [LARGE SCALE GENOMIC DNA]</scope>
    <source>
        <strain evidence="1">H-22</strain>
    </source>
</reference>
<dbReference type="RefSeq" id="WP_002669067.1">
    <property type="nucleotide sequence ID" value="NZ_CM001795.1"/>
</dbReference>
<protein>
    <submittedName>
        <fullName evidence="1">Uncharacterized protein</fullName>
    </submittedName>
</protein>
<name>A0A0E2E7U1_TREDN</name>
<dbReference type="Proteomes" id="UP000011705">
    <property type="component" value="Chromosome"/>
</dbReference>
<dbReference type="PATRIC" id="fig|999432.5.peg.333"/>
<accession>A0A0E2E7U1</accession>